<feature type="transmembrane region" description="Helical" evidence="5">
    <location>
        <begin position="232"/>
        <end position="250"/>
    </location>
</feature>
<keyword evidence="5" id="KW-1003">Cell membrane</keyword>
<reference evidence="6 7" key="1">
    <citation type="submission" date="2023-07" db="EMBL/GenBank/DDBJ databases">
        <title>Genomic Encyclopedia of Type Strains, Phase IV (KMG-IV): sequencing the most valuable type-strain genomes for metagenomic binning, comparative biology and taxonomic classification.</title>
        <authorList>
            <person name="Goeker M."/>
        </authorList>
    </citation>
    <scope>NUCLEOTIDE SEQUENCE [LARGE SCALE GENOMIC DNA]</scope>
    <source>
        <strain evidence="6 7">DSM 12396</strain>
    </source>
</reference>
<accession>A0ABU0B323</accession>
<comment type="similarity">
    <text evidence="5">Belongs to the 4-toluene sulfonate uptake permease (TSUP) (TC 2.A.102) family.</text>
</comment>
<evidence type="ECO:0000313" key="6">
    <source>
        <dbReference type="EMBL" id="MDQ0286672.1"/>
    </source>
</evidence>
<evidence type="ECO:0000256" key="4">
    <source>
        <dbReference type="ARBA" id="ARBA00023136"/>
    </source>
</evidence>
<keyword evidence="4 5" id="KW-0472">Membrane</keyword>
<keyword evidence="2 5" id="KW-0812">Transmembrane</keyword>
<protein>
    <recommendedName>
        <fullName evidence="5">Probable membrane transporter protein</fullName>
    </recommendedName>
</protein>
<feature type="transmembrane region" description="Helical" evidence="5">
    <location>
        <begin position="96"/>
        <end position="119"/>
    </location>
</feature>
<feature type="transmembrane region" description="Helical" evidence="5">
    <location>
        <begin position="287"/>
        <end position="309"/>
    </location>
</feature>
<feature type="transmembrane region" description="Helical" evidence="5">
    <location>
        <begin position="262"/>
        <end position="281"/>
    </location>
</feature>
<comment type="caution">
    <text evidence="6">The sequence shown here is derived from an EMBL/GenBank/DDBJ whole genome shotgun (WGS) entry which is preliminary data.</text>
</comment>
<comment type="subcellular location">
    <subcellularLocation>
        <location evidence="5">Cell membrane</location>
        <topology evidence="5">Multi-pass membrane protein</topology>
    </subcellularLocation>
    <subcellularLocation>
        <location evidence="1">Membrane</location>
        <topology evidence="1">Multi-pass membrane protein</topology>
    </subcellularLocation>
</comment>
<feature type="transmembrane region" description="Helical" evidence="5">
    <location>
        <begin position="28"/>
        <end position="50"/>
    </location>
</feature>
<evidence type="ECO:0000256" key="3">
    <source>
        <dbReference type="ARBA" id="ARBA00022989"/>
    </source>
</evidence>
<keyword evidence="3 5" id="KW-1133">Transmembrane helix</keyword>
<feature type="transmembrane region" description="Helical" evidence="5">
    <location>
        <begin position="206"/>
        <end position="226"/>
    </location>
</feature>
<gene>
    <name evidence="6" type="ORF">J2Z49_001786</name>
</gene>
<sequence length="329" mass="35581">MIPAVFSLIGFAGGFLYRAGGPAYQSFTIPLLIITGLPLPAAVGGGILLNAAGKLKLIYHPESTRHAHKRVGMTVAILSLPFMVTGKQFLLRLSTLPTGTATLVFIYSTVLVITALFAARRYRHYCQFGYEDENPLPPGGLFWRHPLAAPGLPLPKYITVGRVSLVGGSIGLCTGLAGVNTRALLEPLLMYLTGLSRRQARATASFALYLIGAFAAIIFLPDLFTFSGAEVTFMSLGAGYLAGYLYAWHLRREKLQYPEESIFLAWWGLSSAVVLLGGRAAGLAPLYTTALMFGPAMVTMLGFTLTSLCQVRWNDALSRSNVPQNFRNP</sequence>
<name>A0ABU0B323_9FIRM</name>
<feature type="transmembrane region" description="Helical" evidence="5">
    <location>
        <begin position="71"/>
        <end position="90"/>
    </location>
</feature>
<dbReference type="EMBL" id="JAUSUX010000012">
    <property type="protein sequence ID" value="MDQ0286672.1"/>
    <property type="molecule type" value="Genomic_DNA"/>
</dbReference>
<evidence type="ECO:0000256" key="5">
    <source>
        <dbReference type="RuleBase" id="RU363041"/>
    </source>
</evidence>
<proteinExistence type="inferred from homology"/>
<dbReference type="InterPro" id="IPR002781">
    <property type="entry name" value="TM_pro_TauE-like"/>
</dbReference>
<evidence type="ECO:0000256" key="2">
    <source>
        <dbReference type="ARBA" id="ARBA00022692"/>
    </source>
</evidence>
<dbReference type="Proteomes" id="UP001225644">
    <property type="component" value="Unassembled WGS sequence"/>
</dbReference>
<evidence type="ECO:0000256" key="1">
    <source>
        <dbReference type="ARBA" id="ARBA00004141"/>
    </source>
</evidence>
<keyword evidence="7" id="KW-1185">Reference proteome</keyword>
<organism evidence="6 7">
    <name type="scientific">Desulfofundulus luciae</name>
    <dbReference type="NCBI Taxonomy" id="74702"/>
    <lineage>
        <taxon>Bacteria</taxon>
        <taxon>Bacillati</taxon>
        <taxon>Bacillota</taxon>
        <taxon>Clostridia</taxon>
        <taxon>Eubacteriales</taxon>
        <taxon>Peptococcaceae</taxon>
        <taxon>Desulfofundulus</taxon>
    </lineage>
</organism>
<dbReference type="Pfam" id="PF01925">
    <property type="entry name" value="TauE"/>
    <property type="match status" value="1"/>
</dbReference>
<dbReference type="RefSeq" id="WP_307402172.1">
    <property type="nucleotide sequence ID" value="NZ_JAUSUX010000012.1"/>
</dbReference>
<evidence type="ECO:0000313" key="7">
    <source>
        <dbReference type="Proteomes" id="UP001225644"/>
    </source>
</evidence>